<dbReference type="PANTHER" id="PTHR43794:SF11">
    <property type="entry name" value="AMIDOHYDROLASE-RELATED DOMAIN-CONTAINING PROTEIN"/>
    <property type="match status" value="1"/>
</dbReference>
<reference evidence="3 4" key="1">
    <citation type="submission" date="2013-12" db="EMBL/GenBank/DDBJ databases">
        <title>Comparative genomics of Petrotoga isolates.</title>
        <authorList>
            <person name="Nesbo C.L."/>
            <person name="Charchuk R."/>
            <person name="Chow K."/>
        </authorList>
    </citation>
    <scope>NUCLEOTIDE SEQUENCE [LARGE SCALE GENOMIC DNA]</scope>
    <source>
        <strain evidence="3 4">DSM 13574</strain>
    </source>
</reference>
<comment type="caution">
    <text evidence="3">The sequence shown here is derived from an EMBL/GenBank/DDBJ whole genome shotgun (WGS) entry which is preliminary data.</text>
</comment>
<dbReference type="Proteomes" id="UP000236434">
    <property type="component" value="Unassembled WGS sequence"/>
</dbReference>
<dbReference type="InterPro" id="IPR032466">
    <property type="entry name" value="Metal_Hydrolase"/>
</dbReference>
<dbReference type="InterPro" id="IPR050287">
    <property type="entry name" value="MTA/SAH_deaminase"/>
</dbReference>
<name>A0A2K1P4E4_9BACT</name>
<dbReference type="Gene3D" id="3.20.20.140">
    <property type="entry name" value="Metal-dependent hydrolases"/>
    <property type="match status" value="1"/>
</dbReference>
<dbReference type="EMBL" id="AZRL01000004">
    <property type="protein sequence ID" value="PNR97587.1"/>
    <property type="molecule type" value="Genomic_DNA"/>
</dbReference>
<dbReference type="SUPFAM" id="SSF51556">
    <property type="entry name" value="Metallo-dependent hydrolases"/>
    <property type="match status" value="1"/>
</dbReference>
<evidence type="ECO:0000256" key="1">
    <source>
        <dbReference type="ARBA" id="ARBA00022801"/>
    </source>
</evidence>
<organism evidence="3 4">
    <name type="scientific">Petrotoga olearia DSM 13574</name>
    <dbReference type="NCBI Taxonomy" id="1122955"/>
    <lineage>
        <taxon>Bacteria</taxon>
        <taxon>Thermotogati</taxon>
        <taxon>Thermotogota</taxon>
        <taxon>Thermotogae</taxon>
        <taxon>Petrotogales</taxon>
        <taxon>Petrotogaceae</taxon>
        <taxon>Petrotoga</taxon>
    </lineage>
</organism>
<dbReference type="CDD" id="cd01298">
    <property type="entry name" value="ATZ_TRZ_like"/>
    <property type="match status" value="1"/>
</dbReference>
<accession>A0A2K1P4E4</accession>
<dbReference type="RefSeq" id="WP_103066414.1">
    <property type="nucleotide sequence ID" value="NZ_AZRL01000004.1"/>
</dbReference>
<dbReference type="Pfam" id="PF01979">
    <property type="entry name" value="Amidohydro_1"/>
    <property type="match status" value="1"/>
</dbReference>
<dbReference type="GO" id="GO:0016810">
    <property type="term" value="F:hydrolase activity, acting on carbon-nitrogen (but not peptide) bonds"/>
    <property type="evidence" value="ECO:0007669"/>
    <property type="project" value="InterPro"/>
</dbReference>
<dbReference type="InterPro" id="IPR006680">
    <property type="entry name" value="Amidohydro-rel"/>
</dbReference>
<dbReference type="SUPFAM" id="SSF51338">
    <property type="entry name" value="Composite domain of metallo-dependent hydrolases"/>
    <property type="match status" value="1"/>
</dbReference>
<gene>
    <name evidence="3" type="ORF">X929_02200</name>
</gene>
<dbReference type="InterPro" id="IPR011059">
    <property type="entry name" value="Metal-dep_hydrolase_composite"/>
</dbReference>
<dbReference type="OrthoDB" id="9807210at2"/>
<protein>
    <submittedName>
        <fullName evidence="3">S-adenosylhomocysteine deaminase</fullName>
    </submittedName>
</protein>
<keyword evidence="1" id="KW-0378">Hydrolase</keyword>
<evidence type="ECO:0000313" key="3">
    <source>
        <dbReference type="EMBL" id="PNR97587.1"/>
    </source>
</evidence>
<dbReference type="AlphaFoldDB" id="A0A2K1P4E4"/>
<feature type="domain" description="Amidohydrolase-related" evidence="2">
    <location>
        <begin position="58"/>
        <end position="395"/>
    </location>
</feature>
<evidence type="ECO:0000259" key="2">
    <source>
        <dbReference type="Pfam" id="PF01979"/>
    </source>
</evidence>
<proteinExistence type="predicted"/>
<sequence length="442" mass="50707">MSKKLLKNAYVLISADDDVEKFDILIDEDEIEDLLVPGDSTEVNLGDVDEYDLSGKLIIPGFINTHSHSVMSYFRGIADDLSLNDWLFKEMLPREDFLESEMSYYGTLVSILEMISNGITTFVDMYMFTDEIAKAAYDLGIRAYISRGLSFDTDEGWNRRIKENIETFEKYNGLDNRIYIGFGPHAPYTVPMDKLKEVAEIAKKYNTHIQIHLLESANEREQYNLLEVENTGLFDLPTIAAHCVHADEKDIEVLSRNEVNVAYNPVSNMKLGNGIAPIVDMLDKNINVTFGTDGCASNNSLNFFNEMKFGGILQKYKYGPDRFSVEQILRMSWENGGFALEKNIGRLEPEFKADLVVLDMDSFEFLPNDLSRLKSHIVYSANPKNVFATMVAGKFLYYDGEFLTLKEEKEQIYEKFHSFYKRIEDKYNNSDHSDSHNDDRDI</sequence>
<dbReference type="Gene3D" id="2.30.40.10">
    <property type="entry name" value="Urease, subunit C, domain 1"/>
    <property type="match status" value="1"/>
</dbReference>
<dbReference type="PANTHER" id="PTHR43794">
    <property type="entry name" value="AMINOHYDROLASE SSNA-RELATED"/>
    <property type="match status" value="1"/>
</dbReference>
<evidence type="ECO:0000313" key="4">
    <source>
        <dbReference type="Proteomes" id="UP000236434"/>
    </source>
</evidence>